<dbReference type="GO" id="GO:0005737">
    <property type="term" value="C:cytoplasm"/>
    <property type="evidence" value="ECO:0007669"/>
    <property type="project" value="TreeGrafter"/>
</dbReference>
<sequence>MTLPDEYPEDSGALSKQVLHEVSRSLEKLLQDAQLEHRLTTGVYNCAEILQRCPDQVMLCILPDSGPGHDVTIDIEHTLIEAYCWENDVRVLKVGNAHVLNKVFNNDVSLREMKKVSRQQSQGVDFSCLLVKVSLIHVYMSLHYFTTSKLMHSLLSNCQKHISFVLISIQMKLCH</sequence>
<dbReference type="GO" id="GO:0005634">
    <property type="term" value="C:nucleus"/>
    <property type="evidence" value="ECO:0007669"/>
    <property type="project" value="InterPro"/>
</dbReference>
<dbReference type="InterPro" id="IPR024824">
    <property type="entry name" value="GADD45"/>
</dbReference>
<evidence type="ECO:0000313" key="1">
    <source>
        <dbReference type="EMBL" id="OWF48865.1"/>
    </source>
</evidence>
<comment type="caution">
    <text evidence="1">The sequence shown here is derived from an EMBL/GenBank/DDBJ whole genome shotgun (WGS) entry which is preliminary data.</text>
</comment>
<dbReference type="InterPro" id="IPR029064">
    <property type="entry name" value="Ribosomal_eL30-like_sf"/>
</dbReference>
<protein>
    <submittedName>
        <fullName evidence="1">Growth arrest and DNA damage-inducible protein GADD45 beta</fullName>
    </submittedName>
</protein>
<dbReference type="GO" id="GO:0051726">
    <property type="term" value="P:regulation of cell cycle"/>
    <property type="evidence" value="ECO:0007669"/>
    <property type="project" value="InterPro"/>
</dbReference>
<dbReference type="Proteomes" id="UP000242188">
    <property type="component" value="Unassembled WGS sequence"/>
</dbReference>
<dbReference type="OrthoDB" id="5976967at2759"/>
<dbReference type="PANTHER" id="PTHR10411">
    <property type="entry name" value="GROWTH ARREST AND DNA DAMAGE-INDUCIBLE PROTEIN GADD45"/>
    <property type="match status" value="1"/>
</dbReference>
<dbReference type="PANTHER" id="PTHR10411:SF8">
    <property type="entry name" value="FI09246P"/>
    <property type="match status" value="1"/>
</dbReference>
<dbReference type="Gene3D" id="3.30.1330.30">
    <property type="match status" value="1"/>
</dbReference>
<organism evidence="1 2">
    <name type="scientific">Mizuhopecten yessoensis</name>
    <name type="common">Japanese scallop</name>
    <name type="synonym">Patinopecten yessoensis</name>
    <dbReference type="NCBI Taxonomy" id="6573"/>
    <lineage>
        <taxon>Eukaryota</taxon>
        <taxon>Metazoa</taxon>
        <taxon>Spiralia</taxon>
        <taxon>Lophotrochozoa</taxon>
        <taxon>Mollusca</taxon>
        <taxon>Bivalvia</taxon>
        <taxon>Autobranchia</taxon>
        <taxon>Pteriomorphia</taxon>
        <taxon>Pectinida</taxon>
        <taxon>Pectinoidea</taxon>
        <taxon>Pectinidae</taxon>
        <taxon>Mizuhopecten</taxon>
    </lineage>
</organism>
<gene>
    <name evidence="1" type="ORF">KP79_PYT08747</name>
</gene>
<accession>A0A210QJA8</accession>
<evidence type="ECO:0000313" key="2">
    <source>
        <dbReference type="Proteomes" id="UP000242188"/>
    </source>
</evidence>
<reference evidence="1 2" key="1">
    <citation type="journal article" date="2017" name="Nat. Ecol. Evol.">
        <title>Scallop genome provides insights into evolution of bilaterian karyotype and development.</title>
        <authorList>
            <person name="Wang S."/>
            <person name="Zhang J."/>
            <person name="Jiao W."/>
            <person name="Li J."/>
            <person name="Xun X."/>
            <person name="Sun Y."/>
            <person name="Guo X."/>
            <person name="Huan P."/>
            <person name="Dong B."/>
            <person name="Zhang L."/>
            <person name="Hu X."/>
            <person name="Sun X."/>
            <person name="Wang J."/>
            <person name="Zhao C."/>
            <person name="Wang Y."/>
            <person name="Wang D."/>
            <person name="Huang X."/>
            <person name="Wang R."/>
            <person name="Lv J."/>
            <person name="Li Y."/>
            <person name="Zhang Z."/>
            <person name="Liu B."/>
            <person name="Lu W."/>
            <person name="Hui Y."/>
            <person name="Liang J."/>
            <person name="Zhou Z."/>
            <person name="Hou R."/>
            <person name="Li X."/>
            <person name="Liu Y."/>
            <person name="Li H."/>
            <person name="Ning X."/>
            <person name="Lin Y."/>
            <person name="Zhao L."/>
            <person name="Xing Q."/>
            <person name="Dou J."/>
            <person name="Li Y."/>
            <person name="Mao J."/>
            <person name="Guo H."/>
            <person name="Dou H."/>
            <person name="Li T."/>
            <person name="Mu C."/>
            <person name="Jiang W."/>
            <person name="Fu Q."/>
            <person name="Fu X."/>
            <person name="Miao Y."/>
            <person name="Liu J."/>
            <person name="Yu Q."/>
            <person name="Li R."/>
            <person name="Liao H."/>
            <person name="Li X."/>
            <person name="Kong Y."/>
            <person name="Jiang Z."/>
            <person name="Chourrout D."/>
            <person name="Li R."/>
            <person name="Bao Z."/>
        </authorList>
    </citation>
    <scope>NUCLEOTIDE SEQUENCE [LARGE SCALE GENOMIC DNA]</scope>
    <source>
        <strain evidence="1 2">PY_sf001</strain>
    </source>
</reference>
<name>A0A210QJA8_MIZYE</name>
<dbReference type="EMBL" id="NEDP02003363">
    <property type="protein sequence ID" value="OWF48865.1"/>
    <property type="molecule type" value="Genomic_DNA"/>
</dbReference>
<dbReference type="STRING" id="6573.A0A210QJA8"/>
<dbReference type="AlphaFoldDB" id="A0A210QJA8"/>
<keyword evidence="2" id="KW-1185">Reference proteome</keyword>
<proteinExistence type="predicted"/>